<dbReference type="AlphaFoldDB" id="D1PDM3"/>
<dbReference type="HOGENOM" id="CLU_3187288_0_0_10"/>
<protein>
    <submittedName>
        <fullName evidence="1">Uncharacterized protein</fullName>
    </submittedName>
</protein>
<evidence type="ECO:0000313" key="2">
    <source>
        <dbReference type="Proteomes" id="UP000004477"/>
    </source>
</evidence>
<evidence type="ECO:0000313" key="1">
    <source>
        <dbReference type="EMBL" id="EFB35179.1"/>
    </source>
</evidence>
<keyword evidence="2" id="KW-1185">Reference proteome</keyword>
<dbReference type="OrthoDB" id="9913071at2"/>
<comment type="caution">
    <text evidence="1">The sequence shown here is derived from an EMBL/GenBank/DDBJ whole genome shotgun (WGS) entry which is preliminary data.</text>
</comment>
<gene>
    <name evidence="1" type="ORF">PREVCOP_05313</name>
</gene>
<sequence length="46" mass="5596">MIEYNKKYSPRLRIRYSMLNLKKDDTFVNIPLFLADRTEQLIGYVQ</sequence>
<reference evidence="1" key="1">
    <citation type="submission" date="2009-11" db="EMBL/GenBank/DDBJ databases">
        <authorList>
            <person name="Weinstock G."/>
            <person name="Sodergren E."/>
            <person name="Clifton S."/>
            <person name="Fulton L."/>
            <person name="Fulton B."/>
            <person name="Courtney L."/>
            <person name="Fronick C."/>
            <person name="Harrison M."/>
            <person name="Strong C."/>
            <person name="Farmer C."/>
            <person name="Delahaunty K."/>
            <person name="Markovic C."/>
            <person name="Hall O."/>
            <person name="Minx P."/>
            <person name="Tomlinson C."/>
            <person name="Mitreva M."/>
            <person name="Nelson J."/>
            <person name="Hou S."/>
            <person name="Wollam A."/>
            <person name="Pepin K.H."/>
            <person name="Johnson M."/>
            <person name="Bhonagiri V."/>
            <person name="Nash W.E."/>
            <person name="Warren W."/>
            <person name="Chinwalla A."/>
            <person name="Mardis E.R."/>
            <person name="Wilson R.K."/>
        </authorList>
    </citation>
    <scope>NUCLEOTIDE SEQUENCE [LARGE SCALE GENOMIC DNA]</scope>
    <source>
        <strain evidence="1">DSM 18205</strain>
    </source>
</reference>
<dbReference type="RefSeq" id="WP_006848014.1">
    <property type="nucleotide sequence ID" value="NZ_CP085932.1"/>
</dbReference>
<proteinExistence type="predicted"/>
<dbReference type="PaxDb" id="537011-PREVCOP_05313"/>
<dbReference type="EMBL" id="ACBX02000016">
    <property type="protein sequence ID" value="EFB35179.1"/>
    <property type="molecule type" value="Genomic_DNA"/>
</dbReference>
<dbReference type="STRING" id="537011.PREVCOP_05313"/>
<dbReference type="GeneID" id="91975499"/>
<accession>D1PDM3</accession>
<dbReference type="Proteomes" id="UP000004477">
    <property type="component" value="Unassembled WGS sequence"/>
</dbReference>
<name>D1PDM3_9BACT</name>
<organism evidence="1 2">
    <name type="scientific">Segatella copri DSM 18205</name>
    <dbReference type="NCBI Taxonomy" id="537011"/>
    <lineage>
        <taxon>Bacteria</taxon>
        <taxon>Pseudomonadati</taxon>
        <taxon>Bacteroidota</taxon>
        <taxon>Bacteroidia</taxon>
        <taxon>Bacteroidales</taxon>
        <taxon>Prevotellaceae</taxon>
        <taxon>Segatella</taxon>
    </lineage>
</organism>